<dbReference type="Proteomes" id="UP000231912">
    <property type="component" value="Unassembled WGS sequence"/>
</dbReference>
<evidence type="ECO:0000256" key="4">
    <source>
        <dbReference type="ARBA" id="ARBA00022692"/>
    </source>
</evidence>
<dbReference type="PANTHER" id="PTHR11002:SF76">
    <property type="entry name" value="CARBONIC ANHYDRASE"/>
    <property type="match status" value="1"/>
</dbReference>
<feature type="transmembrane region" description="Helical" evidence="15">
    <location>
        <begin position="274"/>
        <end position="293"/>
    </location>
</feature>
<feature type="binding site" evidence="13">
    <location>
        <position position="632"/>
    </location>
    <ligand>
        <name>Zn(2+)</name>
        <dbReference type="ChEBI" id="CHEBI:29105"/>
    </ligand>
</feature>
<evidence type="ECO:0000256" key="14">
    <source>
        <dbReference type="SAM" id="Coils"/>
    </source>
</evidence>
<keyword evidence="8 15" id="KW-0472">Membrane</keyword>
<dbReference type="GO" id="GO:0008270">
    <property type="term" value="F:zinc ion binding"/>
    <property type="evidence" value="ECO:0007669"/>
    <property type="project" value="InterPro"/>
</dbReference>
<accession>A0A2M9ZFY5</accession>
<comment type="similarity">
    <text evidence="2">Belongs to the beta-class carbonic anhydrase family.</text>
</comment>
<feature type="transmembrane region" description="Helical" evidence="15">
    <location>
        <begin position="86"/>
        <end position="106"/>
    </location>
</feature>
<feature type="domain" description="SLC26A/SulP transporter" evidence="16">
    <location>
        <begin position="15"/>
        <end position="401"/>
    </location>
</feature>
<evidence type="ECO:0000256" key="3">
    <source>
        <dbReference type="ARBA" id="ARBA00012925"/>
    </source>
</evidence>
<dbReference type="InterPro" id="IPR011547">
    <property type="entry name" value="SLC26A/SulP_dom"/>
</dbReference>
<name>A0A2M9ZFY5_9LEPT</name>
<protein>
    <recommendedName>
        <fullName evidence="10">Carbonic anhydrase 2</fullName>
        <ecNumber evidence="3">4.2.1.1</ecNumber>
    </recommendedName>
    <alternativeName>
        <fullName evidence="12">Carbonate dehydratase 2</fullName>
    </alternativeName>
</protein>
<feature type="transmembrane region" description="Helical" evidence="15">
    <location>
        <begin position="113"/>
        <end position="133"/>
    </location>
</feature>
<dbReference type="Pfam" id="PF00484">
    <property type="entry name" value="Pro_CA"/>
    <property type="match status" value="1"/>
</dbReference>
<evidence type="ECO:0000256" key="8">
    <source>
        <dbReference type="ARBA" id="ARBA00023136"/>
    </source>
</evidence>
<evidence type="ECO:0000256" key="1">
    <source>
        <dbReference type="ARBA" id="ARBA00004141"/>
    </source>
</evidence>
<keyword evidence="14" id="KW-0175">Coiled coil</keyword>
<gene>
    <name evidence="17" type="ORF">CH371_04675</name>
</gene>
<evidence type="ECO:0000256" key="5">
    <source>
        <dbReference type="ARBA" id="ARBA00022723"/>
    </source>
</evidence>
<keyword evidence="9" id="KW-0456">Lyase</keyword>
<keyword evidence="4 15" id="KW-0812">Transmembrane</keyword>
<keyword evidence="5 13" id="KW-0479">Metal-binding</keyword>
<evidence type="ECO:0000256" key="15">
    <source>
        <dbReference type="SAM" id="Phobius"/>
    </source>
</evidence>
<comment type="caution">
    <text evidence="17">The sequence shown here is derived from an EMBL/GenBank/DDBJ whole genome shotgun (WGS) entry which is preliminary data.</text>
</comment>
<dbReference type="RefSeq" id="WP_100757840.1">
    <property type="nucleotide sequence ID" value="NZ_NPDT01000001.1"/>
</dbReference>
<proteinExistence type="inferred from homology"/>
<evidence type="ECO:0000313" key="18">
    <source>
        <dbReference type="Proteomes" id="UP000231912"/>
    </source>
</evidence>
<feature type="transmembrane region" description="Helical" evidence="15">
    <location>
        <begin position="347"/>
        <end position="365"/>
    </location>
</feature>
<evidence type="ECO:0000256" key="6">
    <source>
        <dbReference type="ARBA" id="ARBA00022833"/>
    </source>
</evidence>
<dbReference type="Gene3D" id="3.40.1050.10">
    <property type="entry name" value="Carbonic anhydrase"/>
    <property type="match status" value="1"/>
</dbReference>
<feature type="binding site" evidence="13">
    <location>
        <position position="635"/>
    </location>
    <ligand>
        <name>Zn(2+)</name>
        <dbReference type="ChEBI" id="CHEBI:29105"/>
    </ligand>
</feature>
<organism evidence="17 18">
    <name type="scientific">Leptospira wolffii</name>
    <dbReference type="NCBI Taxonomy" id="409998"/>
    <lineage>
        <taxon>Bacteria</taxon>
        <taxon>Pseudomonadati</taxon>
        <taxon>Spirochaetota</taxon>
        <taxon>Spirochaetia</taxon>
        <taxon>Leptospirales</taxon>
        <taxon>Leptospiraceae</taxon>
        <taxon>Leptospira</taxon>
    </lineage>
</organism>
<dbReference type="InterPro" id="IPR036874">
    <property type="entry name" value="Carbonic_anhydrase_sf"/>
</dbReference>
<feature type="binding site" evidence="13">
    <location>
        <position position="576"/>
    </location>
    <ligand>
        <name>Zn(2+)</name>
        <dbReference type="ChEBI" id="CHEBI:29105"/>
    </ligand>
</feature>
<dbReference type="AlphaFoldDB" id="A0A2M9ZFY5"/>
<sequence>MNKAFRNIAERVPYDISSSIAVFLVAIPLCLGIAHASGAPLFSGIISGFVGGIVVGLVSGSSLSVSGPTASLTAIVLSGISDLGNFEAFLLAVLIAGFIQIILGLLKAGALSAYIPTSTVVGMSAAIGILLIIKQFPHLIGYDIEEFGVEEFDLTKEDINETYHDPHEGKETNSLTVFMHAFENLRANVMAIGAVSLTVFILWDRYFAKKFKYVPASLVAIAVGTGGNFFLGEFLPGGNLSQDHLVTLPVFKNASDLFGQLDFPDFSFWGNSSVWTLALTIALASSLESLLSIEVVDKLDEENRKTPMSRELIAQGVGNMVCGISGGIPITSVVVRGSVNAASGAKSKLSAVLHGVFIGVSVLLFPKFMNMIPLASLSAILVMTGFKLAKPSLFRQIFQKGYSQFLPFAVTIIATVFTNVLIGTFCGIVTSLIFVLYADHLNAIIRVEDHGKFRRIVLGENLGFFQKARIKSVLESQPSGITLEIDGTRNLHMDPDIRELIYEFRKSAHQKEITVILGGIANMQNDIESLKKEMSETYQRLLSNNEAWVEERTAEDPEFFSRHAEGQTPQVLFIGCSDSRVPVNVITKTNPGEIFVTRNIANVVSVDDMSLFSVVQYAIEALNVKHIIVCGHYGCGGVKAALKGTTAGLIDNWITHIKDVYLKHREELDALPDQEKEEKLIEWNVAEQVVNLYKTSMIQSALKKYGFPEIHGWVYDIRTGKIREVDYKGLLAKELGGVYGYPQKV</sequence>
<evidence type="ECO:0000256" key="2">
    <source>
        <dbReference type="ARBA" id="ARBA00006217"/>
    </source>
</evidence>
<feature type="binding site" evidence="13">
    <location>
        <position position="578"/>
    </location>
    <ligand>
        <name>Zn(2+)</name>
        <dbReference type="ChEBI" id="CHEBI:29105"/>
    </ligand>
</feature>
<dbReference type="InterPro" id="IPR001765">
    <property type="entry name" value="Carbonic_anhydrase"/>
</dbReference>
<evidence type="ECO:0000256" key="11">
    <source>
        <dbReference type="ARBA" id="ARBA00048348"/>
    </source>
</evidence>
<dbReference type="Pfam" id="PF00916">
    <property type="entry name" value="Sulfate_transp"/>
    <property type="match status" value="1"/>
</dbReference>
<comment type="cofactor">
    <cofactor evidence="13">
        <name>Zn(2+)</name>
        <dbReference type="ChEBI" id="CHEBI:29105"/>
    </cofactor>
    <text evidence="13">Binds 1 zinc ion per subunit.</text>
</comment>
<comment type="catalytic activity">
    <reaction evidence="11">
        <text>hydrogencarbonate + H(+) = CO2 + H2O</text>
        <dbReference type="Rhea" id="RHEA:10748"/>
        <dbReference type="ChEBI" id="CHEBI:15377"/>
        <dbReference type="ChEBI" id="CHEBI:15378"/>
        <dbReference type="ChEBI" id="CHEBI:16526"/>
        <dbReference type="ChEBI" id="CHEBI:17544"/>
        <dbReference type="EC" id="4.2.1.1"/>
    </reaction>
</comment>
<dbReference type="EMBL" id="NPDT01000001">
    <property type="protein sequence ID" value="PJZ67338.1"/>
    <property type="molecule type" value="Genomic_DNA"/>
</dbReference>
<dbReference type="PANTHER" id="PTHR11002">
    <property type="entry name" value="CARBONIC ANHYDRASE"/>
    <property type="match status" value="1"/>
</dbReference>
<dbReference type="EC" id="4.2.1.1" evidence="3"/>
<feature type="transmembrane region" description="Helical" evidence="15">
    <location>
        <begin position="40"/>
        <end position="58"/>
    </location>
</feature>
<dbReference type="GO" id="GO:0016020">
    <property type="term" value="C:membrane"/>
    <property type="evidence" value="ECO:0007669"/>
    <property type="project" value="UniProtKB-SubCell"/>
</dbReference>
<dbReference type="PROSITE" id="PS00705">
    <property type="entry name" value="PROK_CO2_ANHYDRASE_2"/>
    <property type="match status" value="1"/>
</dbReference>
<dbReference type="GO" id="GO:0015976">
    <property type="term" value="P:carbon utilization"/>
    <property type="evidence" value="ECO:0007669"/>
    <property type="project" value="InterPro"/>
</dbReference>
<evidence type="ECO:0000256" key="13">
    <source>
        <dbReference type="PIRSR" id="PIRSR601765-1"/>
    </source>
</evidence>
<feature type="transmembrane region" description="Helical" evidence="15">
    <location>
        <begin position="185"/>
        <end position="203"/>
    </location>
</feature>
<keyword evidence="6 13" id="KW-0862">Zinc</keyword>
<evidence type="ECO:0000256" key="10">
    <source>
        <dbReference type="ARBA" id="ARBA00039351"/>
    </source>
</evidence>
<reference evidence="17 18" key="1">
    <citation type="submission" date="2017-07" db="EMBL/GenBank/DDBJ databases">
        <title>Leptospira spp. isolated from tropical soils.</title>
        <authorList>
            <person name="Thibeaux R."/>
            <person name="Iraola G."/>
            <person name="Ferres I."/>
            <person name="Bierque E."/>
            <person name="Girault D."/>
            <person name="Soupe-Gilbert M.-E."/>
            <person name="Picardeau M."/>
            <person name="Goarant C."/>
        </authorList>
    </citation>
    <scope>NUCLEOTIDE SEQUENCE [LARGE SCALE GENOMIC DNA]</scope>
    <source>
        <strain evidence="17 18">FH2-C-A2</strain>
    </source>
</reference>
<feature type="coiled-coil region" evidence="14">
    <location>
        <begin position="520"/>
        <end position="551"/>
    </location>
</feature>
<dbReference type="SMART" id="SM00947">
    <property type="entry name" value="Pro_CA"/>
    <property type="match status" value="1"/>
</dbReference>
<keyword evidence="7 15" id="KW-1133">Transmembrane helix</keyword>
<evidence type="ECO:0000256" key="12">
    <source>
        <dbReference type="ARBA" id="ARBA00082533"/>
    </source>
</evidence>
<dbReference type="SUPFAM" id="SSF53056">
    <property type="entry name" value="beta-carbonic anhydrase, cab"/>
    <property type="match status" value="1"/>
</dbReference>
<feature type="transmembrane region" description="Helical" evidence="15">
    <location>
        <begin position="12"/>
        <end position="34"/>
    </location>
</feature>
<dbReference type="FunFam" id="3.40.1050.10:FF:000001">
    <property type="entry name" value="Carbonic anhydrase"/>
    <property type="match status" value="1"/>
</dbReference>
<evidence type="ECO:0000259" key="16">
    <source>
        <dbReference type="Pfam" id="PF00916"/>
    </source>
</evidence>
<dbReference type="CDD" id="cd00883">
    <property type="entry name" value="beta_CA_cladeA"/>
    <property type="match status" value="1"/>
</dbReference>
<evidence type="ECO:0000313" key="17">
    <source>
        <dbReference type="EMBL" id="PJZ67338.1"/>
    </source>
</evidence>
<comment type="subcellular location">
    <subcellularLocation>
        <location evidence="1">Membrane</location>
        <topology evidence="1">Multi-pass membrane protein</topology>
    </subcellularLocation>
</comment>
<dbReference type="InterPro" id="IPR015892">
    <property type="entry name" value="Carbonic_anhydrase_CS"/>
</dbReference>
<feature type="transmembrane region" description="Helical" evidence="15">
    <location>
        <begin position="410"/>
        <end position="437"/>
    </location>
</feature>
<dbReference type="GO" id="GO:0004089">
    <property type="term" value="F:carbonate dehydratase activity"/>
    <property type="evidence" value="ECO:0007669"/>
    <property type="project" value="UniProtKB-EC"/>
</dbReference>
<evidence type="ECO:0000256" key="9">
    <source>
        <dbReference type="ARBA" id="ARBA00023239"/>
    </source>
</evidence>
<evidence type="ECO:0000256" key="7">
    <source>
        <dbReference type="ARBA" id="ARBA00022989"/>
    </source>
</evidence>
<feature type="transmembrane region" description="Helical" evidence="15">
    <location>
        <begin position="313"/>
        <end position="335"/>
    </location>
</feature>